<gene>
    <name evidence="10" type="ORF">PBIL07802_LOCUS10907</name>
</gene>
<keyword evidence="4" id="KW-0963">Cytoplasm</keyword>
<keyword evidence="6" id="KW-0206">Cytoskeleton</keyword>
<dbReference type="InterPro" id="IPR005635">
    <property type="entry name" value="Inner_centromere_prot_ARK-bd"/>
</dbReference>
<name>A0A7S3D748_9EUKA</name>
<evidence type="ECO:0000256" key="4">
    <source>
        <dbReference type="ARBA" id="ARBA00022490"/>
    </source>
</evidence>
<evidence type="ECO:0000259" key="9">
    <source>
        <dbReference type="Pfam" id="PF03941"/>
    </source>
</evidence>
<dbReference type="EMBL" id="HBIB01016883">
    <property type="protein sequence ID" value="CAE0248711.1"/>
    <property type="molecule type" value="Transcribed_RNA"/>
</dbReference>
<feature type="compositionally biased region" description="Polar residues" evidence="8">
    <location>
        <begin position="140"/>
        <end position="149"/>
    </location>
</feature>
<feature type="compositionally biased region" description="Basic and acidic residues" evidence="8">
    <location>
        <begin position="367"/>
        <end position="390"/>
    </location>
</feature>
<protein>
    <recommendedName>
        <fullName evidence="9">Inner centromere protein ARK-binding domain-containing protein</fullName>
    </recommendedName>
</protein>
<feature type="region of interest" description="Disordered" evidence="8">
    <location>
        <begin position="262"/>
        <end position="457"/>
    </location>
</feature>
<feature type="region of interest" description="Disordered" evidence="8">
    <location>
        <begin position="1"/>
        <end position="23"/>
    </location>
</feature>
<organism evidence="10">
    <name type="scientific">Palpitomonas bilix</name>
    <dbReference type="NCBI Taxonomy" id="652834"/>
    <lineage>
        <taxon>Eukaryota</taxon>
        <taxon>Eukaryota incertae sedis</taxon>
    </lineage>
</organism>
<reference evidence="10" key="1">
    <citation type="submission" date="2021-01" db="EMBL/GenBank/DDBJ databases">
        <authorList>
            <person name="Corre E."/>
            <person name="Pelletier E."/>
            <person name="Niang G."/>
            <person name="Scheremetjew M."/>
            <person name="Finn R."/>
            <person name="Kale V."/>
            <person name="Holt S."/>
            <person name="Cochrane G."/>
            <person name="Meng A."/>
            <person name="Brown T."/>
            <person name="Cohen L."/>
        </authorList>
    </citation>
    <scope>NUCLEOTIDE SEQUENCE</scope>
    <source>
        <strain evidence="10">NIES-2562</strain>
    </source>
</reference>
<dbReference type="Pfam" id="PF03941">
    <property type="entry name" value="INCENP_ARK-bind"/>
    <property type="match status" value="1"/>
</dbReference>
<dbReference type="AlphaFoldDB" id="A0A7S3D748"/>
<evidence type="ECO:0000256" key="5">
    <source>
        <dbReference type="ARBA" id="ARBA00022829"/>
    </source>
</evidence>
<evidence type="ECO:0000256" key="6">
    <source>
        <dbReference type="ARBA" id="ARBA00023212"/>
    </source>
</evidence>
<feature type="compositionally biased region" description="Polar residues" evidence="8">
    <location>
        <begin position="206"/>
        <end position="222"/>
    </location>
</feature>
<comment type="similarity">
    <text evidence="3">Belongs to the INCENP family.</text>
</comment>
<proteinExistence type="inferred from homology"/>
<evidence type="ECO:0000256" key="3">
    <source>
        <dbReference type="ARBA" id="ARBA00010042"/>
    </source>
</evidence>
<feature type="region of interest" description="Disordered" evidence="8">
    <location>
        <begin position="77"/>
        <end position="244"/>
    </location>
</feature>
<sequence length="531" mass="59059">MVSAGAAAAKPDHTSTFMSPESKGTIRHIKNLSSSKSPIFLARAQATLSTATSSQMSKAYNMKGIKLDLSSAMMKKQGEVTGEKKVEAAELREKEEEAKHEDAEKEQPEVIVVEDEDEEDTEEVEGKGPVETAPKEGTGLVTQLLSSDMNEGADAVRSQIALTDDAEEMEMEDAEDHQSASSSASAEPSQAKRGGDDRKSYVSVAPTESTFSIAEDSSFQTGSDHSSELGGSSSTSVVSEDKPKGMMSSIISGLKSFIPSLQQQQNAKKAAAKKAPEVKALKIAAMKKQKEDMKKKTDSKRKLSTESKLKRAEERRRELALTKAKREQELKKREEERKAREAAALAERKAREDEEKKKKEERKKKQQERTAKLNFDDEKRKAALDDKKQVETAPTTSTMPLKKNTTVNTEQGGMTPKKKKRESSHVPQCEIADMRDSDEESDSESDNDGDEKKLPPWVRADLLKNALAQQQKTDPDAIFKHQEFSCDLTSIFQSKKTRYTRRTSSANWAADQLRQDEVDRYRAMMEFNSSR</sequence>
<dbReference type="GO" id="GO:0005819">
    <property type="term" value="C:spindle"/>
    <property type="evidence" value="ECO:0007669"/>
    <property type="project" value="UniProtKB-SubCell"/>
</dbReference>
<keyword evidence="7" id="KW-0539">Nucleus</keyword>
<dbReference type="PANTHER" id="PTHR13142">
    <property type="entry name" value="INNER CENTROMERE PROTEIN"/>
    <property type="match status" value="1"/>
</dbReference>
<evidence type="ECO:0000256" key="2">
    <source>
        <dbReference type="ARBA" id="ARBA00004186"/>
    </source>
</evidence>
<evidence type="ECO:0000256" key="1">
    <source>
        <dbReference type="ARBA" id="ARBA00004123"/>
    </source>
</evidence>
<feature type="compositionally biased region" description="Low complexity" evidence="8">
    <location>
        <begin position="228"/>
        <end position="238"/>
    </location>
</feature>
<feature type="domain" description="Inner centromere protein ARK-binding" evidence="9">
    <location>
        <begin position="440"/>
        <end position="492"/>
    </location>
</feature>
<evidence type="ECO:0000313" key="10">
    <source>
        <dbReference type="EMBL" id="CAE0248711.1"/>
    </source>
</evidence>
<dbReference type="GO" id="GO:0005634">
    <property type="term" value="C:nucleus"/>
    <property type="evidence" value="ECO:0007669"/>
    <property type="project" value="UniProtKB-SubCell"/>
</dbReference>
<dbReference type="PANTHER" id="PTHR13142:SF1">
    <property type="entry name" value="INNER CENTROMERE PROTEIN"/>
    <property type="match status" value="1"/>
</dbReference>
<feature type="compositionally biased region" description="Basic and acidic residues" evidence="8">
    <location>
        <begin position="77"/>
        <end position="108"/>
    </location>
</feature>
<dbReference type="GO" id="GO:0007059">
    <property type="term" value="P:chromosome segregation"/>
    <property type="evidence" value="ECO:0007669"/>
    <property type="project" value="UniProtKB-KW"/>
</dbReference>
<feature type="compositionally biased region" description="Basic and acidic residues" evidence="8">
    <location>
        <begin position="288"/>
        <end position="358"/>
    </location>
</feature>
<feature type="compositionally biased region" description="Acidic residues" evidence="8">
    <location>
        <begin position="164"/>
        <end position="175"/>
    </location>
</feature>
<keyword evidence="5" id="KW-0159">Chromosome partition</keyword>
<feature type="compositionally biased region" description="Acidic residues" evidence="8">
    <location>
        <begin position="112"/>
        <end position="123"/>
    </location>
</feature>
<evidence type="ECO:0000256" key="7">
    <source>
        <dbReference type="ARBA" id="ARBA00023242"/>
    </source>
</evidence>
<comment type="subcellular location">
    <subcellularLocation>
        <location evidence="2">Cytoplasm</location>
        <location evidence="2">Cytoskeleton</location>
        <location evidence="2">Spindle</location>
    </subcellularLocation>
    <subcellularLocation>
        <location evidence="1">Nucleus</location>
    </subcellularLocation>
</comment>
<feature type="compositionally biased region" description="Acidic residues" evidence="8">
    <location>
        <begin position="436"/>
        <end position="449"/>
    </location>
</feature>
<feature type="compositionally biased region" description="Polar residues" evidence="8">
    <location>
        <begin position="392"/>
        <end position="412"/>
    </location>
</feature>
<accession>A0A7S3D748</accession>
<evidence type="ECO:0000256" key="8">
    <source>
        <dbReference type="SAM" id="MobiDB-lite"/>
    </source>
</evidence>